<dbReference type="GO" id="GO:0004222">
    <property type="term" value="F:metalloendopeptidase activity"/>
    <property type="evidence" value="ECO:0007669"/>
    <property type="project" value="InterPro"/>
</dbReference>
<keyword evidence="5 6" id="KW-0482">Metalloprotease</keyword>
<protein>
    <submittedName>
        <fullName evidence="10">M48 family metalloprotease</fullName>
        <ecNumber evidence="10">3.4.24.-</ecNumber>
    </submittedName>
</protein>
<comment type="similarity">
    <text evidence="6">Belongs to the peptidase M48 family.</text>
</comment>
<feature type="region of interest" description="Disordered" evidence="7">
    <location>
        <begin position="154"/>
        <end position="174"/>
    </location>
</feature>
<feature type="transmembrane region" description="Helical" evidence="8">
    <location>
        <begin position="47"/>
        <end position="69"/>
    </location>
</feature>
<keyword evidence="2" id="KW-0479">Metal-binding</keyword>
<evidence type="ECO:0000313" key="10">
    <source>
        <dbReference type="EMBL" id="WMN02167.1"/>
    </source>
</evidence>
<reference evidence="10" key="1">
    <citation type="submission" date="2023-08" db="EMBL/GenBank/DDBJ databases">
        <title>Isolation and Characterization of Rhodococcus erythropolis MGMM8.</title>
        <authorList>
            <person name="Diabankana R.G.C."/>
            <person name="Afordoanyi D.M."/>
            <person name="Validov S.Z."/>
        </authorList>
    </citation>
    <scope>NUCLEOTIDE SEQUENCE</scope>
    <source>
        <strain evidence="10">MGMM8</strain>
        <plasmid evidence="10">pMGMM8_4</plasmid>
    </source>
</reference>
<keyword evidence="10" id="KW-0614">Plasmid</keyword>
<evidence type="ECO:0000259" key="9">
    <source>
        <dbReference type="Pfam" id="PF01435"/>
    </source>
</evidence>
<keyword evidence="8" id="KW-0472">Membrane</keyword>
<evidence type="ECO:0000256" key="8">
    <source>
        <dbReference type="SAM" id="Phobius"/>
    </source>
</evidence>
<feature type="transmembrane region" description="Helical" evidence="8">
    <location>
        <begin position="75"/>
        <end position="96"/>
    </location>
</feature>
<sequence>MNEVKVAAAGVLDDPAMTDGMIEAVVAHEMGHWADPESAASIKRSVIVTYSCISLGVLVAIGIAVGTGVVDNNTLMLMFLAVGAGYGCSIALSPFLHWKDEYFADRFAAESTSPDTVVSLMKHFRAQESRFAPLFTFANHPSRTRRIRRIELDSITDSEQQTATGDRGRPLPPQ</sequence>
<name>A0AAX3ZYQ5_RHOER</name>
<evidence type="ECO:0000256" key="5">
    <source>
        <dbReference type="ARBA" id="ARBA00023049"/>
    </source>
</evidence>
<dbReference type="Proteomes" id="UP001230933">
    <property type="component" value="Plasmid pMGMM8_4"/>
</dbReference>
<feature type="domain" description="Peptidase M48" evidence="9">
    <location>
        <begin position="18"/>
        <end position="151"/>
    </location>
</feature>
<evidence type="ECO:0000256" key="7">
    <source>
        <dbReference type="SAM" id="MobiDB-lite"/>
    </source>
</evidence>
<keyword evidence="3 6" id="KW-0378">Hydrolase</keyword>
<evidence type="ECO:0000256" key="1">
    <source>
        <dbReference type="ARBA" id="ARBA00022670"/>
    </source>
</evidence>
<keyword evidence="1 6" id="KW-0645">Protease</keyword>
<dbReference type="Pfam" id="PF01435">
    <property type="entry name" value="Peptidase_M48"/>
    <property type="match status" value="1"/>
</dbReference>
<evidence type="ECO:0000256" key="6">
    <source>
        <dbReference type="RuleBase" id="RU003983"/>
    </source>
</evidence>
<evidence type="ECO:0000256" key="3">
    <source>
        <dbReference type="ARBA" id="ARBA00022801"/>
    </source>
</evidence>
<dbReference type="EMBL" id="CP133194">
    <property type="protein sequence ID" value="WMN02167.1"/>
    <property type="molecule type" value="Genomic_DNA"/>
</dbReference>
<comment type="cofactor">
    <cofactor evidence="6">
        <name>Zn(2+)</name>
        <dbReference type="ChEBI" id="CHEBI:29105"/>
    </cofactor>
    <text evidence="6">Binds 1 zinc ion per subunit.</text>
</comment>
<organism evidence="10 11">
    <name type="scientific">Rhodococcus erythropolis</name>
    <name type="common">Arthrobacter picolinophilus</name>
    <dbReference type="NCBI Taxonomy" id="1833"/>
    <lineage>
        <taxon>Bacteria</taxon>
        <taxon>Bacillati</taxon>
        <taxon>Actinomycetota</taxon>
        <taxon>Actinomycetes</taxon>
        <taxon>Mycobacteriales</taxon>
        <taxon>Nocardiaceae</taxon>
        <taxon>Rhodococcus</taxon>
        <taxon>Rhodococcus erythropolis group</taxon>
    </lineage>
</organism>
<feature type="compositionally biased region" description="Polar residues" evidence="7">
    <location>
        <begin position="155"/>
        <end position="164"/>
    </location>
</feature>
<dbReference type="EC" id="3.4.24.-" evidence="10"/>
<accession>A0AAX3ZYQ5</accession>
<dbReference type="AlphaFoldDB" id="A0AAX3ZYQ5"/>
<keyword evidence="8" id="KW-1133">Transmembrane helix</keyword>
<dbReference type="GO" id="GO:0046872">
    <property type="term" value="F:metal ion binding"/>
    <property type="evidence" value="ECO:0007669"/>
    <property type="project" value="UniProtKB-KW"/>
</dbReference>
<evidence type="ECO:0000256" key="4">
    <source>
        <dbReference type="ARBA" id="ARBA00022833"/>
    </source>
</evidence>
<proteinExistence type="inferred from homology"/>
<evidence type="ECO:0000313" key="11">
    <source>
        <dbReference type="Proteomes" id="UP001230933"/>
    </source>
</evidence>
<geneLocation type="plasmid" evidence="10 11">
    <name>pMGMM8_4</name>
</geneLocation>
<keyword evidence="8" id="KW-0812">Transmembrane</keyword>
<dbReference type="RefSeq" id="WP_308372675.1">
    <property type="nucleotide sequence ID" value="NZ_CP133194.1"/>
</dbReference>
<gene>
    <name evidence="10" type="ORF">QIE55_33485</name>
</gene>
<dbReference type="GO" id="GO:0006508">
    <property type="term" value="P:proteolysis"/>
    <property type="evidence" value="ECO:0007669"/>
    <property type="project" value="UniProtKB-KW"/>
</dbReference>
<evidence type="ECO:0000256" key="2">
    <source>
        <dbReference type="ARBA" id="ARBA00022723"/>
    </source>
</evidence>
<dbReference type="InterPro" id="IPR001915">
    <property type="entry name" value="Peptidase_M48"/>
</dbReference>
<keyword evidence="4 6" id="KW-0862">Zinc</keyword>